<name>A0A3M7R2H6_BRAPC</name>
<keyword evidence="4" id="KW-1185">Reference proteome</keyword>
<feature type="compositionally biased region" description="Basic residues" evidence="2">
    <location>
        <begin position="146"/>
        <end position="174"/>
    </location>
</feature>
<accession>A0A3M7R2H6</accession>
<evidence type="ECO:0000313" key="3">
    <source>
        <dbReference type="EMBL" id="RNA17800.1"/>
    </source>
</evidence>
<dbReference type="AlphaFoldDB" id="A0A3M7R2H6"/>
<feature type="region of interest" description="Disordered" evidence="2">
    <location>
        <begin position="1"/>
        <end position="39"/>
    </location>
</feature>
<dbReference type="InterPro" id="IPR043183">
    <property type="entry name" value="DNJB2/6-like"/>
</dbReference>
<dbReference type="GO" id="GO:0051082">
    <property type="term" value="F:unfolded protein binding"/>
    <property type="evidence" value="ECO:0007669"/>
    <property type="project" value="InterPro"/>
</dbReference>
<comment type="caution">
    <text evidence="3">The sequence shown here is derived from an EMBL/GenBank/DDBJ whole genome shotgun (WGS) entry which is preliminary data.</text>
</comment>
<gene>
    <name evidence="3" type="ORF">BpHYR1_016198</name>
</gene>
<organism evidence="3 4">
    <name type="scientific">Brachionus plicatilis</name>
    <name type="common">Marine rotifer</name>
    <name type="synonym">Brachionus muelleri</name>
    <dbReference type="NCBI Taxonomy" id="10195"/>
    <lineage>
        <taxon>Eukaryota</taxon>
        <taxon>Metazoa</taxon>
        <taxon>Spiralia</taxon>
        <taxon>Gnathifera</taxon>
        <taxon>Rotifera</taxon>
        <taxon>Eurotatoria</taxon>
        <taxon>Monogononta</taxon>
        <taxon>Pseudotrocha</taxon>
        <taxon>Ploima</taxon>
        <taxon>Brachionidae</taxon>
        <taxon>Brachionus</taxon>
    </lineage>
</organism>
<dbReference type="OrthoDB" id="10250354at2759"/>
<proteinExistence type="predicted"/>
<sequence>MFQDSESDSSSTSIIQRSVANNLDDTDNESEDIIPPKKPGAILKWHPNCNNYKLQAMEKNEFYGLERGPASAGQSSRRSQRREFDFDPFDSFPFGARGFTFRSPQEIFEEFFGTSNIFDLFDEASLFGPHRGFRRQANRDASNYQNKRHRTTHSTRDPHHHIHNHHHHHAHHLNPHFPSTSLMQSIFGYPEFGHGIMSFSGFPQPDSNMVKSTSKSTRVVNGKKFVTTKIMENGVETVITEEDGVVKSRTVNGIPQSLEYRTK</sequence>
<dbReference type="GO" id="GO:0030544">
    <property type="term" value="F:Hsp70 protein binding"/>
    <property type="evidence" value="ECO:0007669"/>
    <property type="project" value="InterPro"/>
</dbReference>
<feature type="region of interest" description="Disordered" evidence="2">
    <location>
        <begin position="134"/>
        <end position="175"/>
    </location>
</feature>
<reference evidence="3 4" key="1">
    <citation type="journal article" date="2018" name="Sci. Rep.">
        <title>Genomic signatures of local adaptation to the degree of environmental predictability in rotifers.</title>
        <authorList>
            <person name="Franch-Gras L."/>
            <person name="Hahn C."/>
            <person name="Garcia-Roger E.M."/>
            <person name="Carmona M.J."/>
            <person name="Serra M."/>
            <person name="Gomez A."/>
        </authorList>
    </citation>
    <scope>NUCLEOTIDE SEQUENCE [LARGE SCALE GENOMIC DNA]</scope>
    <source>
        <strain evidence="3">HYR1</strain>
    </source>
</reference>
<protein>
    <submittedName>
        <fullName evidence="3">DnaJ-like protein</fullName>
    </submittedName>
</protein>
<feature type="compositionally biased region" description="Low complexity" evidence="2">
    <location>
        <begin position="1"/>
        <end position="18"/>
    </location>
</feature>
<evidence type="ECO:0000256" key="2">
    <source>
        <dbReference type="SAM" id="MobiDB-lite"/>
    </source>
</evidence>
<keyword evidence="1" id="KW-0143">Chaperone</keyword>
<evidence type="ECO:0000313" key="4">
    <source>
        <dbReference type="Proteomes" id="UP000276133"/>
    </source>
</evidence>
<evidence type="ECO:0000256" key="1">
    <source>
        <dbReference type="ARBA" id="ARBA00023186"/>
    </source>
</evidence>
<dbReference type="Proteomes" id="UP000276133">
    <property type="component" value="Unassembled WGS sequence"/>
</dbReference>
<dbReference type="EMBL" id="REGN01004369">
    <property type="protein sequence ID" value="RNA17800.1"/>
    <property type="molecule type" value="Genomic_DNA"/>
</dbReference>
<dbReference type="PANTHER" id="PTHR45168:SF3">
    <property type="entry name" value="DNAJ HEAT SHOCK PROTEIN FAMILY (HSP40) MEMBER B2"/>
    <property type="match status" value="1"/>
</dbReference>
<dbReference type="STRING" id="10195.A0A3M7R2H6"/>
<dbReference type="PANTHER" id="PTHR45168">
    <property type="entry name" value="DNAJ HOMOLOG SUBFAMILY B MEMBER 2"/>
    <property type="match status" value="1"/>
</dbReference>